<evidence type="ECO:0000256" key="2">
    <source>
        <dbReference type="ARBA" id="ARBA00022670"/>
    </source>
</evidence>
<evidence type="ECO:0000256" key="7">
    <source>
        <dbReference type="SAM" id="SignalP"/>
    </source>
</evidence>
<evidence type="ECO:0000256" key="4">
    <source>
        <dbReference type="ARBA" id="ARBA00022801"/>
    </source>
</evidence>
<evidence type="ECO:0000256" key="6">
    <source>
        <dbReference type="ARBA" id="ARBA00023049"/>
    </source>
</evidence>
<dbReference type="PRINTS" id="PR00786">
    <property type="entry name" value="NEPRILYSIN"/>
</dbReference>
<keyword evidence="11" id="KW-1185">Reference proteome</keyword>
<keyword evidence="7" id="KW-0732">Signal</keyword>
<dbReference type="Gene3D" id="3.40.390.10">
    <property type="entry name" value="Collagenase (Catalytic Domain)"/>
    <property type="match status" value="1"/>
</dbReference>
<keyword evidence="3" id="KW-0479">Metal-binding</keyword>
<dbReference type="InterPro" id="IPR024079">
    <property type="entry name" value="MetalloPept_cat_dom_sf"/>
</dbReference>
<feature type="domain" description="Peptidase M13 N-terminal" evidence="9">
    <location>
        <begin position="52"/>
        <end position="436"/>
    </location>
</feature>
<dbReference type="Proteomes" id="UP000613113">
    <property type="component" value="Unassembled WGS sequence"/>
</dbReference>
<keyword evidence="2" id="KW-0645">Protease</keyword>
<evidence type="ECO:0000256" key="1">
    <source>
        <dbReference type="ARBA" id="ARBA00001947"/>
    </source>
</evidence>
<evidence type="ECO:0000256" key="5">
    <source>
        <dbReference type="ARBA" id="ARBA00022833"/>
    </source>
</evidence>
<dbReference type="InterPro" id="IPR008753">
    <property type="entry name" value="Peptidase_M13_N"/>
</dbReference>
<dbReference type="EMBL" id="JACOGC010000001">
    <property type="protein sequence ID" value="MBC3883675.1"/>
    <property type="molecule type" value="Genomic_DNA"/>
</dbReference>
<dbReference type="SUPFAM" id="SSF55486">
    <property type="entry name" value="Metalloproteases ('zincins'), catalytic domain"/>
    <property type="match status" value="1"/>
</dbReference>
<keyword evidence="5" id="KW-0862">Zinc</keyword>
<name>A0ABR6YIQ9_9BURK</name>
<evidence type="ECO:0000259" key="8">
    <source>
        <dbReference type="Pfam" id="PF01431"/>
    </source>
</evidence>
<dbReference type="RefSeq" id="WP_186861354.1">
    <property type="nucleotide sequence ID" value="NZ_JACOGC010000001.1"/>
</dbReference>
<evidence type="ECO:0000256" key="3">
    <source>
        <dbReference type="ARBA" id="ARBA00022723"/>
    </source>
</evidence>
<dbReference type="CDD" id="cd08662">
    <property type="entry name" value="M13"/>
    <property type="match status" value="1"/>
</dbReference>
<comment type="caution">
    <text evidence="10">The sequence shown here is derived from an EMBL/GenBank/DDBJ whole genome shotgun (WGS) entry which is preliminary data.</text>
</comment>
<gene>
    <name evidence="10" type="ORF">H8K27_00880</name>
</gene>
<dbReference type="Gene3D" id="1.10.1380.10">
    <property type="entry name" value="Neutral endopeptidase , domain2"/>
    <property type="match status" value="1"/>
</dbReference>
<organism evidence="10 11">
    <name type="scientific">Undibacterium griseum</name>
    <dbReference type="NCBI Taxonomy" id="2762295"/>
    <lineage>
        <taxon>Bacteria</taxon>
        <taxon>Pseudomonadati</taxon>
        <taxon>Pseudomonadota</taxon>
        <taxon>Betaproteobacteria</taxon>
        <taxon>Burkholderiales</taxon>
        <taxon>Oxalobacteraceae</taxon>
        <taxon>Undibacterium</taxon>
    </lineage>
</organism>
<dbReference type="Pfam" id="PF05649">
    <property type="entry name" value="Peptidase_M13_N"/>
    <property type="match status" value="1"/>
</dbReference>
<dbReference type="InterPro" id="IPR018497">
    <property type="entry name" value="Peptidase_M13_C"/>
</dbReference>
<evidence type="ECO:0000313" key="10">
    <source>
        <dbReference type="EMBL" id="MBC3883675.1"/>
    </source>
</evidence>
<evidence type="ECO:0000313" key="11">
    <source>
        <dbReference type="Proteomes" id="UP000613113"/>
    </source>
</evidence>
<reference evidence="10 11" key="1">
    <citation type="submission" date="2020-08" db="EMBL/GenBank/DDBJ databases">
        <title>Novel species isolated from subtropical streams in China.</title>
        <authorList>
            <person name="Lu H."/>
        </authorList>
    </citation>
    <scope>NUCLEOTIDE SEQUENCE [LARGE SCALE GENOMIC DNA]</scope>
    <source>
        <strain evidence="10 11">FT31W</strain>
    </source>
</reference>
<protein>
    <submittedName>
        <fullName evidence="10">M13 family metallopeptidase</fullName>
    </submittedName>
</protein>
<dbReference type="InterPro" id="IPR000718">
    <property type="entry name" value="Peptidase_M13"/>
</dbReference>
<dbReference type="InterPro" id="IPR042089">
    <property type="entry name" value="Peptidase_M13_dom_2"/>
</dbReference>
<dbReference type="Pfam" id="PF01431">
    <property type="entry name" value="Peptidase_M13"/>
    <property type="match status" value="1"/>
</dbReference>
<feature type="chain" id="PRO_5046422235" evidence="7">
    <location>
        <begin position="28"/>
        <end position="689"/>
    </location>
</feature>
<feature type="domain" description="Peptidase M13 C-terminal" evidence="8">
    <location>
        <begin position="488"/>
        <end position="686"/>
    </location>
</feature>
<feature type="signal peptide" evidence="7">
    <location>
        <begin position="1"/>
        <end position="27"/>
    </location>
</feature>
<proteinExistence type="predicted"/>
<evidence type="ECO:0000259" key="9">
    <source>
        <dbReference type="Pfam" id="PF05649"/>
    </source>
</evidence>
<keyword evidence="6" id="KW-0482">Metalloprotease</keyword>
<dbReference type="PANTHER" id="PTHR11733">
    <property type="entry name" value="ZINC METALLOPROTEASE FAMILY M13 NEPRILYSIN-RELATED"/>
    <property type="match status" value="1"/>
</dbReference>
<sequence>MQIFRSSHFRLRAGWLLPLLLAMPVQAIRAQELSAAEIAAVRGDGIDHNTAPGNDFNRYANGGWADKAVIPASKTSVGVFDMLADESDASVLAIMRRATQAADGSAERKIGDFFQAYLNTERIQQRGLAPLQPRLDAIAAINNKTELARYLGQNLRADVDPINNTHVETENLFGLWVSQGLHDHKKYLPYLLQGGLGLPDREYYVSLNPKMTALRVQYQHYIAAMLALANVPHAELAARRVFDLEMKIAKGHASREATSDVLKADNSWRRTEFSKKAPGLDWNTYFAAAGLEAQPVLTIWHPGAVRNSAALAGSVSLETWKEYLVFHAVNQRAGVLPQAFFEQKFAFYSALTGVKEPLPRWKYAVSATNEALGEEVGKLYVQDHFSPAAKEHIRGMVDNLLQAFARRVQALGWMSPRTKAEALAKIQNTYVGVGYPDQWRDYSGLVVEADDAYGNRERAELFQYQQALAKFGKPVDVREWCMNPQLVNAVNMPLQNAINFPAAYLQSPNFDLHASDATNYGAIGATIGHEISHSFDNSGAMFDARGELRNWWSKADLQHFMQSSKALAAQFSSYRPFPDLAVNGQQTLGENIADLAGLTAAYDAYHASMAKKGQAVTADTEREFFLSYARSFRSKVRDEILRTIVITNEHAPEQYRVQTVRNLDAWYQAFDVQPGQALYLAPADRVRIW</sequence>
<dbReference type="PANTHER" id="PTHR11733:SF211">
    <property type="entry name" value="OLIGOPEPTIDASE LIPOPROTEIN M13 FAMILY"/>
    <property type="match status" value="1"/>
</dbReference>
<keyword evidence="4" id="KW-0378">Hydrolase</keyword>
<comment type="cofactor">
    <cofactor evidence="1">
        <name>Zn(2+)</name>
        <dbReference type="ChEBI" id="CHEBI:29105"/>
    </cofactor>
</comment>
<accession>A0ABR6YIQ9</accession>
<dbReference type="PROSITE" id="PS51885">
    <property type="entry name" value="NEPRILYSIN"/>
    <property type="match status" value="1"/>
</dbReference>